<reference evidence="8" key="2">
    <citation type="submission" date="2025-09" db="UniProtKB">
        <authorList>
            <consortium name="Ensembl"/>
        </authorList>
    </citation>
    <scope>IDENTIFICATION</scope>
</reference>
<dbReference type="GO" id="GO:0044342">
    <property type="term" value="P:type B pancreatic cell proliferation"/>
    <property type="evidence" value="ECO:0007669"/>
    <property type="project" value="Ensembl"/>
</dbReference>
<dbReference type="GO" id="GO:0035612">
    <property type="term" value="F:AP-2 adaptor complex binding"/>
    <property type="evidence" value="ECO:0007669"/>
    <property type="project" value="Ensembl"/>
</dbReference>
<dbReference type="GO" id="GO:0035650">
    <property type="term" value="F:AP-1 adaptor complex binding"/>
    <property type="evidence" value="ECO:0007669"/>
    <property type="project" value="Ensembl"/>
</dbReference>
<evidence type="ECO:0000256" key="2">
    <source>
        <dbReference type="ARBA" id="ARBA00006618"/>
    </source>
</evidence>
<dbReference type="Pfam" id="PF13965">
    <property type="entry name" value="SID-1_RNA_chan"/>
    <property type="match status" value="1"/>
</dbReference>
<keyword evidence="4" id="KW-0732">Signal</keyword>
<dbReference type="KEGG" id="cpic:101935563"/>
<evidence type="ECO:0000256" key="3">
    <source>
        <dbReference type="ARBA" id="ARBA00022692"/>
    </source>
</evidence>
<proteinExistence type="inferred from homology"/>
<evidence type="ECO:0000313" key="8">
    <source>
        <dbReference type="Ensembl" id="ENSCPBP00000028827.1"/>
    </source>
</evidence>
<evidence type="ECO:0000256" key="6">
    <source>
        <dbReference type="ARBA" id="ARBA00023136"/>
    </source>
</evidence>
<dbReference type="GO" id="GO:0005765">
    <property type="term" value="C:lysosomal membrane"/>
    <property type="evidence" value="ECO:0007669"/>
    <property type="project" value="Ensembl"/>
</dbReference>
<protein>
    <submittedName>
        <fullName evidence="8">SID1 transmembrane family member 2</fullName>
    </submittedName>
</protein>
<dbReference type="GO" id="GO:0006401">
    <property type="term" value="P:RNA catabolic process"/>
    <property type="evidence" value="ECO:0007669"/>
    <property type="project" value="Ensembl"/>
</dbReference>
<gene>
    <name evidence="8" type="primary">SIDT2</name>
</gene>
<evidence type="ECO:0000256" key="4">
    <source>
        <dbReference type="ARBA" id="ARBA00022729"/>
    </source>
</evidence>
<evidence type="ECO:0000313" key="9">
    <source>
        <dbReference type="Proteomes" id="UP000694380"/>
    </source>
</evidence>
<dbReference type="OrthoDB" id="416618at2759"/>
<dbReference type="GO" id="GO:0005886">
    <property type="term" value="C:plasma membrane"/>
    <property type="evidence" value="ECO:0007669"/>
    <property type="project" value="Ensembl"/>
</dbReference>
<name>A0A8C3I5L4_CHRPI</name>
<reference evidence="8" key="1">
    <citation type="submission" date="2025-08" db="UniProtKB">
        <authorList>
            <consortium name="Ensembl"/>
        </authorList>
    </citation>
    <scope>IDENTIFICATION</scope>
</reference>
<keyword evidence="7" id="KW-0325">Glycoprotein</keyword>
<evidence type="ECO:0000256" key="7">
    <source>
        <dbReference type="ARBA" id="ARBA00023180"/>
    </source>
</evidence>
<dbReference type="GO" id="GO:0051033">
    <property type="term" value="F:RNA transmembrane transporter activity"/>
    <property type="evidence" value="ECO:0007669"/>
    <property type="project" value="TreeGrafter"/>
</dbReference>
<dbReference type="GO" id="GO:0000902">
    <property type="term" value="P:cell morphogenesis"/>
    <property type="evidence" value="ECO:0007669"/>
    <property type="project" value="Ensembl"/>
</dbReference>
<keyword evidence="3" id="KW-0812">Transmembrane</keyword>
<dbReference type="PANTHER" id="PTHR12185">
    <property type="entry name" value="SID1 TRANSMEMBRANE FAMILY MEMEBER"/>
    <property type="match status" value="1"/>
</dbReference>
<keyword evidence="9" id="KW-1185">Reference proteome</keyword>
<dbReference type="GO" id="GO:0042593">
    <property type="term" value="P:glucose homeostasis"/>
    <property type="evidence" value="ECO:0007669"/>
    <property type="project" value="Ensembl"/>
</dbReference>
<organism evidence="8 9">
    <name type="scientific">Chrysemys picta bellii</name>
    <name type="common">Western painted turtle</name>
    <name type="synonym">Emys bellii</name>
    <dbReference type="NCBI Taxonomy" id="8478"/>
    <lineage>
        <taxon>Eukaryota</taxon>
        <taxon>Metazoa</taxon>
        <taxon>Chordata</taxon>
        <taxon>Craniata</taxon>
        <taxon>Vertebrata</taxon>
        <taxon>Euteleostomi</taxon>
        <taxon>Archelosauria</taxon>
        <taxon>Testudinata</taxon>
        <taxon>Testudines</taxon>
        <taxon>Cryptodira</taxon>
        <taxon>Durocryptodira</taxon>
        <taxon>Testudinoidea</taxon>
        <taxon>Emydidae</taxon>
        <taxon>Chrysemys</taxon>
    </lineage>
</organism>
<dbReference type="Proteomes" id="UP000694380">
    <property type="component" value="Unplaced"/>
</dbReference>
<dbReference type="Ensembl" id="ENSCPBT00000033930.1">
    <property type="protein sequence ID" value="ENSCPBP00000028827.1"/>
    <property type="gene ID" value="ENSCPBG00000020333.1"/>
</dbReference>
<dbReference type="GO" id="GO:0009749">
    <property type="term" value="P:response to glucose"/>
    <property type="evidence" value="ECO:0007669"/>
    <property type="project" value="Ensembl"/>
</dbReference>
<dbReference type="InterPro" id="IPR025958">
    <property type="entry name" value="SID1_TM_fam"/>
</dbReference>
<keyword evidence="6" id="KW-0472">Membrane</keyword>
<keyword evidence="5" id="KW-1133">Transmembrane helix</keyword>
<dbReference type="GO" id="GO:0003725">
    <property type="term" value="F:double-stranded RNA binding"/>
    <property type="evidence" value="ECO:0007669"/>
    <property type="project" value="Ensembl"/>
</dbReference>
<dbReference type="GO" id="GO:0003323">
    <property type="term" value="P:type B pancreatic cell development"/>
    <property type="evidence" value="ECO:0007669"/>
    <property type="project" value="Ensembl"/>
</dbReference>
<evidence type="ECO:0000256" key="5">
    <source>
        <dbReference type="ARBA" id="ARBA00022989"/>
    </source>
</evidence>
<evidence type="ECO:0000256" key="1">
    <source>
        <dbReference type="ARBA" id="ARBA00004141"/>
    </source>
</evidence>
<sequence length="862" mass="98102">MWALELPLVLLLLAPPGAGAFPEALAAKNISQKEAEFDKNYMDFVNSDLLNIYTFNHTVMRNRTEGVRVTVNVLSEQKEMPVLFVMRQKEAVVSFQVPLILRGLFQRKYLYQNVSRTLCQPQTKNESETQFFYVDVSTLSVTNASYQLRVTRVENFVLRTNERFSFNATAAQPQYFKYVFPEGVDSVIVKVTSRMAFPCSVMSIQDILCPVYDLDNNVAFIGMYQTMTKKAAITVQKKDFPSNSFYVVVVVKTEDEACGGPLPYYPLTQDEPVDQGSRQKALDVMVSPAITSEVYVSAMLFCLGIFLSFYLLTLLIACCETWRQQKKRKGLLAAMDTPTTDTASLLGHPRTTPDSLLGHPPYHGYGYGSLENSSTLSTEGITESMGSTDISSGYTGLDRFKRRVPSSQMRHLCIAMERSLENVASRPRLDSLSSVEEDDYDTLADIDSDKNVIRTKQYLYVADLARKDKRVLRKKYQIYFWNIATIAVFYALPVIQLVITYQTVVNVTGNQDICYYNFLCAHPLGNLSAFNNILSNLGYVLLGLLFLLIILQREINYNRALMRNDTQALECGIPKHFGLFYAMGTALMMEGLLSACYHVCPNYTNFQFDTSFMYMIAGLCMLKLYQKRHPDINASAYSAYACLAIVIFFSVVGVVFGKGNMMFWIFFSIIHIIATLLLSTQLYYMGRWKLDSGIPRRIVHVLYTDCIRQCSGPMYVDRMVLLVMGNIINWSLAAYGLIVRPNDFASYLLAIGICNLLLYFAFYIIMKLRSGERIKLIPLLCIIFTSVVWGFALFFFFQGLSTWQKTPAESRQHNRDCILLSFFDDHDIWHFLSSIALFGSFLVLLTLDDDLDCVQRDKIYVF</sequence>
<dbReference type="AlphaFoldDB" id="A0A8C3I5L4"/>
<comment type="similarity">
    <text evidence="2">Belongs to the SID1 family.</text>
</comment>
<dbReference type="GO" id="GO:0061178">
    <property type="term" value="P:regulation of insulin secretion involved in cellular response to glucose stimulus"/>
    <property type="evidence" value="ECO:0007669"/>
    <property type="project" value="Ensembl"/>
</dbReference>
<accession>A0A8C3I5L4</accession>
<comment type="subcellular location">
    <subcellularLocation>
        <location evidence="1">Membrane</location>
        <topology evidence="1">Multi-pass membrane protein</topology>
    </subcellularLocation>
</comment>
<dbReference type="GeneTree" id="ENSGT00390000010091"/>
<dbReference type="PANTHER" id="PTHR12185:SF16">
    <property type="entry name" value="SID1 TRANSMEMBRANE FAMILY MEMBER 2"/>
    <property type="match status" value="1"/>
</dbReference>